<dbReference type="InterPro" id="IPR036390">
    <property type="entry name" value="WH_DNA-bd_sf"/>
</dbReference>
<organism evidence="6 7">
    <name type="scientific">Enterocloster asparagiformis</name>
    <dbReference type="NCBI Taxonomy" id="333367"/>
    <lineage>
        <taxon>Bacteria</taxon>
        <taxon>Bacillati</taxon>
        <taxon>Bacillota</taxon>
        <taxon>Clostridia</taxon>
        <taxon>Lachnospirales</taxon>
        <taxon>Lachnospiraceae</taxon>
        <taxon>Enterocloster</taxon>
    </lineage>
</organism>
<accession>A0A413F7C9</accession>
<reference evidence="6 7" key="1">
    <citation type="submission" date="2018-08" db="EMBL/GenBank/DDBJ databases">
        <title>A genome reference for cultivated species of the human gut microbiota.</title>
        <authorList>
            <person name="Zou Y."/>
            <person name="Xue W."/>
            <person name="Luo G."/>
        </authorList>
    </citation>
    <scope>NUCLEOTIDE SEQUENCE [LARGE SCALE GENOMIC DNA]</scope>
    <source>
        <strain evidence="6 7">AF04-15</strain>
    </source>
</reference>
<gene>
    <name evidence="6" type="ORF">DWV29_26505</name>
</gene>
<sequence length="222" mass="25663">MDDGQFTYMTADWLLGHEKFIEKFLQTAEIRFLKKGDILIRQGEPVDHLYLVLKGSVESYFENESGRQKITSICQRGVLVGLTGLNDYMEHHTMRCRTSAIVAVAPKETVYQWDSEMLMALIQMQTRKMKTAFAQMIHQVAQTIEGRILRLLLEAASEDEAKEYEIPVNIVFSRQEIASIVGSTRERVGQVLNELQNEKLLEIDGRDIYFYPSALRRRLEQL</sequence>
<dbReference type="SUPFAM" id="SSF46785">
    <property type="entry name" value="Winged helix' DNA-binding domain"/>
    <property type="match status" value="1"/>
</dbReference>
<dbReference type="GO" id="GO:0005829">
    <property type="term" value="C:cytosol"/>
    <property type="evidence" value="ECO:0007669"/>
    <property type="project" value="TreeGrafter"/>
</dbReference>
<keyword evidence="3" id="KW-0804">Transcription</keyword>
<keyword evidence="2" id="KW-0238">DNA-binding</keyword>
<dbReference type="SMART" id="SM00419">
    <property type="entry name" value="HTH_CRP"/>
    <property type="match status" value="1"/>
</dbReference>
<dbReference type="Pfam" id="PF00027">
    <property type="entry name" value="cNMP_binding"/>
    <property type="match status" value="1"/>
</dbReference>
<dbReference type="PROSITE" id="PS51063">
    <property type="entry name" value="HTH_CRP_2"/>
    <property type="match status" value="1"/>
</dbReference>
<dbReference type="EMBL" id="QSBM01000031">
    <property type="protein sequence ID" value="RGX21525.1"/>
    <property type="molecule type" value="Genomic_DNA"/>
</dbReference>
<evidence type="ECO:0000259" key="5">
    <source>
        <dbReference type="PROSITE" id="PS51063"/>
    </source>
</evidence>
<dbReference type="InterPro" id="IPR018490">
    <property type="entry name" value="cNMP-bd_dom_sf"/>
</dbReference>
<evidence type="ECO:0000259" key="4">
    <source>
        <dbReference type="PROSITE" id="PS50042"/>
    </source>
</evidence>
<dbReference type="InterPro" id="IPR000595">
    <property type="entry name" value="cNMP-bd_dom"/>
</dbReference>
<dbReference type="InterPro" id="IPR050397">
    <property type="entry name" value="Env_Response_Regulators"/>
</dbReference>
<dbReference type="Gene3D" id="1.10.10.10">
    <property type="entry name" value="Winged helix-like DNA-binding domain superfamily/Winged helix DNA-binding domain"/>
    <property type="match status" value="1"/>
</dbReference>
<dbReference type="Gene3D" id="2.60.120.10">
    <property type="entry name" value="Jelly Rolls"/>
    <property type="match status" value="1"/>
</dbReference>
<proteinExistence type="predicted"/>
<feature type="domain" description="Cyclic nucleotide-binding" evidence="4">
    <location>
        <begin position="32"/>
        <end position="139"/>
    </location>
</feature>
<name>A0A413F7C9_9FIRM</name>
<dbReference type="AlphaFoldDB" id="A0A413F7C9"/>
<dbReference type="CDD" id="cd00038">
    <property type="entry name" value="CAP_ED"/>
    <property type="match status" value="1"/>
</dbReference>
<dbReference type="RefSeq" id="WP_007709041.1">
    <property type="nucleotide sequence ID" value="NZ_JAWRJJ010000321.1"/>
</dbReference>
<evidence type="ECO:0000256" key="2">
    <source>
        <dbReference type="ARBA" id="ARBA00023125"/>
    </source>
</evidence>
<comment type="caution">
    <text evidence="6">The sequence shown here is derived from an EMBL/GenBank/DDBJ whole genome shotgun (WGS) entry which is preliminary data.</text>
</comment>
<dbReference type="InterPro" id="IPR036388">
    <property type="entry name" value="WH-like_DNA-bd_sf"/>
</dbReference>
<dbReference type="OrthoDB" id="9774616at2"/>
<feature type="domain" description="HTH crp-type" evidence="5">
    <location>
        <begin position="142"/>
        <end position="214"/>
    </location>
</feature>
<dbReference type="PRINTS" id="PR00034">
    <property type="entry name" value="HTHCRP"/>
</dbReference>
<dbReference type="GO" id="GO:0003677">
    <property type="term" value="F:DNA binding"/>
    <property type="evidence" value="ECO:0007669"/>
    <property type="project" value="UniProtKB-KW"/>
</dbReference>
<dbReference type="InterPro" id="IPR014710">
    <property type="entry name" value="RmlC-like_jellyroll"/>
</dbReference>
<protein>
    <submittedName>
        <fullName evidence="6">Crp/Fnr family transcriptional regulator</fullName>
    </submittedName>
</protein>
<evidence type="ECO:0000313" key="7">
    <source>
        <dbReference type="Proteomes" id="UP000283880"/>
    </source>
</evidence>
<dbReference type="Pfam" id="PF13545">
    <property type="entry name" value="HTH_Crp_2"/>
    <property type="match status" value="1"/>
</dbReference>
<dbReference type="PANTHER" id="PTHR24567">
    <property type="entry name" value="CRP FAMILY TRANSCRIPTIONAL REGULATORY PROTEIN"/>
    <property type="match status" value="1"/>
</dbReference>
<evidence type="ECO:0000256" key="3">
    <source>
        <dbReference type="ARBA" id="ARBA00023163"/>
    </source>
</evidence>
<dbReference type="PANTHER" id="PTHR24567:SF26">
    <property type="entry name" value="REGULATORY PROTEIN YEIL"/>
    <property type="match status" value="1"/>
</dbReference>
<dbReference type="SMART" id="SM00100">
    <property type="entry name" value="cNMP"/>
    <property type="match status" value="1"/>
</dbReference>
<dbReference type="InterPro" id="IPR012318">
    <property type="entry name" value="HTH_CRP"/>
</dbReference>
<keyword evidence="1" id="KW-0805">Transcription regulation</keyword>
<evidence type="ECO:0000313" key="6">
    <source>
        <dbReference type="EMBL" id="RGX21525.1"/>
    </source>
</evidence>
<dbReference type="GO" id="GO:0003700">
    <property type="term" value="F:DNA-binding transcription factor activity"/>
    <property type="evidence" value="ECO:0007669"/>
    <property type="project" value="TreeGrafter"/>
</dbReference>
<dbReference type="PROSITE" id="PS50042">
    <property type="entry name" value="CNMP_BINDING_3"/>
    <property type="match status" value="1"/>
</dbReference>
<dbReference type="SUPFAM" id="SSF51206">
    <property type="entry name" value="cAMP-binding domain-like"/>
    <property type="match status" value="1"/>
</dbReference>
<evidence type="ECO:0000256" key="1">
    <source>
        <dbReference type="ARBA" id="ARBA00023015"/>
    </source>
</evidence>
<dbReference type="Proteomes" id="UP000283880">
    <property type="component" value="Unassembled WGS sequence"/>
</dbReference>